<accession>A0A2M7QCN9</accession>
<comment type="caution">
    <text evidence="1">The sequence shown here is derived from an EMBL/GenBank/DDBJ whole genome shotgun (WGS) entry which is preliminary data.</text>
</comment>
<proteinExistence type="predicted"/>
<sequence>IKDTDLEQVTSNSDYPLFTLKDTKNPLYELAYQTKTEQGEESFKSVNDNKSMPSLNEYISKNPLLFFKDAWGRWAVVGEFDLQLMGGCGKPVVYLYPEKPTAVHLSFSSPVALNTNIPTYQNGWLVKASPEGTLTDLQPQYTDCSKIDGTKFGSEYAVKACKTNSYPYIYWTGKSVENSYPLVEGGWIVEKKNLLSFMQNKLSEMGLTDKESQDMTSYWVPKMGEKNAPYYQIGFLQTKDMNAFIPMNINPQPDSVLRVFLDWKALSSKPTVVPVPQRLEKVSRNGFTYVEWGGLHFQF</sequence>
<dbReference type="EMBL" id="PFLF01000065">
    <property type="protein sequence ID" value="PIY68969.1"/>
    <property type="molecule type" value="Genomic_DNA"/>
</dbReference>
<evidence type="ECO:0000313" key="2">
    <source>
        <dbReference type="Proteomes" id="UP000230108"/>
    </source>
</evidence>
<name>A0A2M7QCN9_9BACT</name>
<protein>
    <submittedName>
        <fullName evidence="1">Uncharacterized protein</fullName>
    </submittedName>
</protein>
<dbReference type="Proteomes" id="UP000230108">
    <property type="component" value="Unassembled WGS sequence"/>
</dbReference>
<organism evidence="1 2">
    <name type="scientific">Candidatus Roizmanbacteria bacterium CG_4_10_14_0_8_um_filter_39_9</name>
    <dbReference type="NCBI Taxonomy" id="1974829"/>
    <lineage>
        <taxon>Bacteria</taxon>
        <taxon>Candidatus Roizmaniibacteriota</taxon>
    </lineage>
</organism>
<dbReference type="AlphaFoldDB" id="A0A2M7QCN9"/>
<reference evidence="2" key="1">
    <citation type="submission" date="2017-09" db="EMBL/GenBank/DDBJ databases">
        <title>Depth-based differentiation of microbial function through sediment-hosted aquifers and enrichment of novel symbionts in the deep terrestrial subsurface.</title>
        <authorList>
            <person name="Probst A.J."/>
            <person name="Ladd B."/>
            <person name="Jarett J.K."/>
            <person name="Geller-Mcgrath D.E."/>
            <person name="Sieber C.M.K."/>
            <person name="Emerson J.B."/>
            <person name="Anantharaman K."/>
            <person name="Thomas B.C."/>
            <person name="Malmstrom R."/>
            <person name="Stieglmeier M."/>
            <person name="Klingl A."/>
            <person name="Woyke T."/>
            <person name="Ryan C.M."/>
            <person name="Banfield J.F."/>
        </authorList>
    </citation>
    <scope>NUCLEOTIDE SEQUENCE [LARGE SCALE GENOMIC DNA]</scope>
</reference>
<evidence type="ECO:0000313" key="1">
    <source>
        <dbReference type="EMBL" id="PIY68969.1"/>
    </source>
</evidence>
<gene>
    <name evidence="1" type="ORF">COY90_03135</name>
</gene>
<feature type="non-terminal residue" evidence="1">
    <location>
        <position position="1"/>
    </location>
</feature>